<gene>
    <name evidence="1" type="ORF">g.41233</name>
</gene>
<protein>
    <submittedName>
        <fullName evidence="1">Uncharacterized protein</fullName>
    </submittedName>
</protein>
<dbReference type="AlphaFoldDB" id="A0A1B6CJP1"/>
<evidence type="ECO:0000313" key="1">
    <source>
        <dbReference type="EMBL" id="JAS13679.1"/>
    </source>
</evidence>
<accession>A0A1B6CJP1</accession>
<reference evidence="1" key="1">
    <citation type="submission" date="2015-12" db="EMBL/GenBank/DDBJ databases">
        <title>De novo transcriptome assembly of four potential Pierce s Disease insect vectors from Arizona vineyards.</title>
        <authorList>
            <person name="Tassone E.E."/>
        </authorList>
    </citation>
    <scope>NUCLEOTIDE SEQUENCE</scope>
</reference>
<organism evidence="1">
    <name type="scientific">Clastoptera arizonana</name>
    <name type="common">Arizona spittle bug</name>
    <dbReference type="NCBI Taxonomy" id="38151"/>
    <lineage>
        <taxon>Eukaryota</taxon>
        <taxon>Metazoa</taxon>
        <taxon>Ecdysozoa</taxon>
        <taxon>Arthropoda</taxon>
        <taxon>Hexapoda</taxon>
        <taxon>Insecta</taxon>
        <taxon>Pterygota</taxon>
        <taxon>Neoptera</taxon>
        <taxon>Paraneoptera</taxon>
        <taxon>Hemiptera</taxon>
        <taxon>Auchenorrhyncha</taxon>
        <taxon>Cercopoidea</taxon>
        <taxon>Clastopteridae</taxon>
        <taxon>Clastoptera</taxon>
    </lineage>
</organism>
<sequence length="139" mass="15392">MKAAVTANFNSQSAQIFACLQRINTLLLSNQLTAVLKKYNLLRSNADKLNTQCLNLNTFFTTQGVRTCVLNARSNLITEFKSLETSAKKIVTDGQLAAVSVDTCYSQGATNVDSQIGQIKTNFENCIYTVLQQRYIIVL</sequence>
<proteinExistence type="predicted"/>
<dbReference type="EMBL" id="GEDC01023619">
    <property type="protein sequence ID" value="JAS13679.1"/>
    <property type="molecule type" value="Transcribed_RNA"/>
</dbReference>
<name>A0A1B6CJP1_9HEMI</name>